<protein>
    <submittedName>
        <fullName evidence="1">Uncharacterized protein</fullName>
    </submittedName>
</protein>
<keyword evidence="2" id="KW-1185">Reference proteome</keyword>
<dbReference type="Proteomes" id="UP000309997">
    <property type="component" value="Unassembled WGS sequence"/>
</dbReference>
<accession>A0ACC4CVI6</accession>
<sequence length="540" mass="61484">MKTLMRLFPEIAADILSRLPVKSLKRFRCVSKSWCKEIDSLYFINTHLKRSSQAHTHLSLILRDATNLCTVDLDSPDFTSIKLKNNPLKSDHCATEVMGSCNGLLALLNSDFSIALYNPSTREKKMIPVSPLEFPNDLDDSKVSSLFNFYGFGHDPINEDYKVVRFIHFYGDSPDGFFHCEVKVYSLKSNSWKRIDEYPYDLRFILPPDYHPRCRRGYGVFANSAVHWKATVVGKGKENGSDLIVAFDLGAEEFKIIPQPDYSSNEHEMNVGVLGGCLCVFCNKNCKQVEIWVMKEYGVKESWTHLCTVIAKLQVKEFWLHARPLAYSKGGDKILLELDNRFFVWYDLRRRKSKIIKIRGAPPIFIAEICVGSLVTLNGGGEGQTSGKDTQEKRKTRKKRAGNRWFRMQTWKTMDMERMDGDLNLLFSDSGLQVNEMPRRIKIRDENGSGQSRKTLITLSKGSKFKSQLKQGTGRGGCNGEKQLVESREIIIDGLVKKHPPDHALPKQLKLFLMTKLCCMQNFGTDCGVDNEPMDATSQK</sequence>
<comment type="caution">
    <text evidence="1">The sequence shown here is derived from an EMBL/GenBank/DDBJ whole genome shotgun (WGS) entry which is preliminary data.</text>
</comment>
<gene>
    <name evidence="1" type="ORF">D5086_000313</name>
</gene>
<reference evidence="1 2" key="1">
    <citation type="journal article" date="2024" name="Plant Biotechnol. J.">
        <title>Genome and CRISPR/Cas9 system of a widespread forest tree (Populus alba) in the world.</title>
        <authorList>
            <person name="Liu Y.J."/>
            <person name="Jiang P.F."/>
            <person name="Han X.M."/>
            <person name="Li X.Y."/>
            <person name="Wang H.M."/>
            <person name="Wang Y.J."/>
            <person name="Wang X.X."/>
            <person name="Zeng Q.Y."/>
        </authorList>
    </citation>
    <scope>NUCLEOTIDE SEQUENCE [LARGE SCALE GENOMIC DNA]</scope>
    <source>
        <strain evidence="2">cv. PAL-ZL1</strain>
    </source>
</reference>
<dbReference type="EMBL" id="RCHU02000001">
    <property type="protein sequence ID" value="KAL3609293.1"/>
    <property type="molecule type" value="Genomic_DNA"/>
</dbReference>
<organism evidence="1 2">
    <name type="scientific">Populus alba</name>
    <name type="common">White poplar</name>
    <dbReference type="NCBI Taxonomy" id="43335"/>
    <lineage>
        <taxon>Eukaryota</taxon>
        <taxon>Viridiplantae</taxon>
        <taxon>Streptophyta</taxon>
        <taxon>Embryophyta</taxon>
        <taxon>Tracheophyta</taxon>
        <taxon>Spermatophyta</taxon>
        <taxon>Magnoliopsida</taxon>
        <taxon>eudicotyledons</taxon>
        <taxon>Gunneridae</taxon>
        <taxon>Pentapetalae</taxon>
        <taxon>rosids</taxon>
        <taxon>fabids</taxon>
        <taxon>Malpighiales</taxon>
        <taxon>Salicaceae</taxon>
        <taxon>Saliceae</taxon>
        <taxon>Populus</taxon>
    </lineage>
</organism>
<evidence type="ECO:0000313" key="2">
    <source>
        <dbReference type="Proteomes" id="UP000309997"/>
    </source>
</evidence>
<name>A0ACC4CVI6_POPAL</name>
<evidence type="ECO:0000313" key="1">
    <source>
        <dbReference type="EMBL" id="KAL3609293.1"/>
    </source>
</evidence>
<proteinExistence type="predicted"/>